<dbReference type="SUPFAM" id="SSF161098">
    <property type="entry name" value="MetI-like"/>
    <property type="match status" value="1"/>
</dbReference>
<gene>
    <name evidence="8" type="primary">phnE</name>
    <name evidence="8" type="ORF">LJ725_23345</name>
</gene>
<feature type="transmembrane region" description="Helical" evidence="6">
    <location>
        <begin position="20"/>
        <end position="43"/>
    </location>
</feature>
<dbReference type="NCBIfam" id="TIGR01097">
    <property type="entry name" value="PhnE"/>
    <property type="match status" value="1"/>
</dbReference>
<dbReference type="InterPro" id="IPR000515">
    <property type="entry name" value="MetI-like"/>
</dbReference>
<keyword evidence="5 6" id="KW-0472">Membrane</keyword>
<evidence type="ECO:0000256" key="1">
    <source>
        <dbReference type="ARBA" id="ARBA00004651"/>
    </source>
</evidence>
<keyword evidence="4 6" id="KW-1133">Transmembrane helix</keyword>
<dbReference type="Pfam" id="PF00528">
    <property type="entry name" value="BPD_transp_1"/>
    <property type="match status" value="1"/>
</dbReference>
<comment type="similarity">
    <text evidence="6">Belongs to the binding-protein-dependent transport system permease family.</text>
</comment>
<dbReference type="InterPro" id="IPR005769">
    <property type="entry name" value="PhnE/PtxC"/>
</dbReference>
<organism evidence="8 9">
    <name type="scientific">Reyranella aquatilis</name>
    <dbReference type="NCBI Taxonomy" id="2035356"/>
    <lineage>
        <taxon>Bacteria</taxon>
        <taxon>Pseudomonadati</taxon>
        <taxon>Pseudomonadota</taxon>
        <taxon>Alphaproteobacteria</taxon>
        <taxon>Hyphomicrobiales</taxon>
        <taxon>Reyranellaceae</taxon>
        <taxon>Reyranella</taxon>
    </lineage>
</organism>
<name>A0ABS8L0Q1_9HYPH</name>
<dbReference type="Gene3D" id="1.10.3720.10">
    <property type="entry name" value="MetI-like"/>
    <property type="match status" value="1"/>
</dbReference>
<dbReference type="Proteomes" id="UP001198862">
    <property type="component" value="Unassembled WGS sequence"/>
</dbReference>
<feature type="domain" description="ABC transmembrane type-1" evidence="7">
    <location>
        <begin position="79"/>
        <end position="262"/>
    </location>
</feature>
<reference evidence="8 9" key="1">
    <citation type="submission" date="2021-11" db="EMBL/GenBank/DDBJ databases">
        <authorList>
            <person name="Lee D.-H."/>
            <person name="Kim S.-B."/>
        </authorList>
    </citation>
    <scope>NUCLEOTIDE SEQUENCE [LARGE SCALE GENOMIC DNA]</scope>
    <source>
        <strain evidence="8 9">KCTC 52223</strain>
    </source>
</reference>
<feature type="transmembrane region" description="Helical" evidence="6">
    <location>
        <begin position="245"/>
        <end position="268"/>
    </location>
</feature>
<evidence type="ECO:0000256" key="3">
    <source>
        <dbReference type="ARBA" id="ARBA00022692"/>
    </source>
</evidence>
<keyword evidence="3 6" id="KW-0812">Transmembrane</keyword>
<accession>A0ABS8L0Q1</accession>
<evidence type="ECO:0000256" key="6">
    <source>
        <dbReference type="RuleBase" id="RU363032"/>
    </source>
</evidence>
<keyword evidence="2 6" id="KW-0813">Transport</keyword>
<keyword evidence="9" id="KW-1185">Reference proteome</keyword>
<dbReference type="InterPro" id="IPR035906">
    <property type="entry name" value="MetI-like_sf"/>
</dbReference>
<evidence type="ECO:0000256" key="2">
    <source>
        <dbReference type="ARBA" id="ARBA00022448"/>
    </source>
</evidence>
<dbReference type="EMBL" id="JAJISD010000012">
    <property type="protein sequence ID" value="MCC8431920.1"/>
    <property type="molecule type" value="Genomic_DNA"/>
</dbReference>
<evidence type="ECO:0000256" key="4">
    <source>
        <dbReference type="ARBA" id="ARBA00022989"/>
    </source>
</evidence>
<dbReference type="PANTHER" id="PTHR30043:SF9">
    <property type="entry name" value="PHOSPHONATES TRANSPORT SYSTEM PERMEASE PROTEIN"/>
    <property type="match status" value="1"/>
</dbReference>
<feature type="transmembrane region" description="Helical" evidence="6">
    <location>
        <begin position="130"/>
        <end position="153"/>
    </location>
</feature>
<comment type="caution">
    <text evidence="8">The sequence shown here is derived from an EMBL/GenBank/DDBJ whole genome shotgun (WGS) entry which is preliminary data.</text>
</comment>
<evidence type="ECO:0000259" key="7">
    <source>
        <dbReference type="PROSITE" id="PS50928"/>
    </source>
</evidence>
<comment type="subcellular location">
    <subcellularLocation>
        <location evidence="1 6">Cell membrane</location>
        <topology evidence="1 6">Multi-pass membrane protein</topology>
    </subcellularLocation>
</comment>
<feature type="transmembrane region" description="Helical" evidence="6">
    <location>
        <begin position="83"/>
        <end position="109"/>
    </location>
</feature>
<feature type="transmembrane region" description="Helical" evidence="6">
    <location>
        <begin position="190"/>
        <end position="210"/>
    </location>
</feature>
<sequence>MDAVRARYPEHFTRWSRQRFVMIGIAAALFLLLLFGMGQLGFFGGTLLTGVGRLFEIAGLMLPPDPGSWAHARAYGVALIETVAIALLGTLAAAVLALPVGFLAARNVTAQRLVRFLARRSLDTIRSVDILIWALIWINVVGLGPFAGALAIMTADIGSFGKLFSEAIEAADRKPVEGIASAGGSHLMGIRFGILPEVFPVLASQVLYYFESNTRSATIIGIVGAGGIGLHLAEAIRTLELQQTSFIILMILVTVAAIDVVSSQLRFAMIGRRAGIGK</sequence>
<dbReference type="PANTHER" id="PTHR30043">
    <property type="entry name" value="PHOSPHONATES TRANSPORT SYSTEM PERMEASE PROTEIN"/>
    <property type="match status" value="1"/>
</dbReference>
<dbReference type="PROSITE" id="PS50928">
    <property type="entry name" value="ABC_TM1"/>
    <property type="match status" value="1"/>
</dbReference>
<evidence type="ECO:0000256" key="5">
    <source>
        <dbReference type="ARBA" id="ARBA00023136"/>
    </source>
</evidence>
<evidence type="ECO:0000313" key="8">
    <source>
        <dbReference type="EMBL" id="MCC8431920.1"/>
    </source>
</evidence>
<feature type="transmembrane region" description="Helical" evidence="6">
    <location>
        <begin position="217"/>
        <end position="233"/>
    </location>
</feature>
<dbReference type="RefSeq" id="WP_230553344.1">
    <property type="nucleotide sequence ID" value="NZ_JAJISD010000012.1"/>
</dbReference>
<evidence type="ECO:0000313" key="9">
    <source>
        <dbReference type="Proteomes" id="UP001198862"/>
    </source>
</evidence>
<protein>
    <submittedName>
        <fullName evidence="8">Phosphonate ABC transporter, permease protein PhnE</fullName>
    </submittedName>
</protein>
<proteinExistence type="inferred from homology"/>